<evidence type="ECO:0000256" key="7">
    <source>
        <dbReference type="ARBA" id="ARBA00064420"/>
    </source>
</evidence>
<evidence type="ECO:0000313" key="12">
    <source>
        <dbReference type="EMBL" id="AXR81924.1"/>
    </source>
</evidence>
<dbReference type="SMART" id="SM00382">
    <property type="entry name" value="AAA"/>
    <property type="match status" value="1"/>
</dbReference>
<comment type="function">
    <text evidence="6">Required for corrinoid utilization. Probably part of the ABC transporter complex BtuCDF involved in cobalamin (vitamin B12) import. Probably responsible for energy coupling to the transport system.</text>
</comment>
<dbReference type="CDD" id="cd03214">
    <property type="entry name" value="ABC_Iron-Siderophores_B12_Hemin"/>
    <property type="match status" value="1"/>
</dbReference>
<dbReference type="PANTHER" id="PTHR42794">
    <property type="entry name" value="HEMIN IMPORT ATP-BINDING PROTEIN HMUV"/>
    <property type="match status" value="1"/>
</dbReference>
<dbReference type="PANTHER" id="PTHR42794:SF1">
    <property type="entry name" value="HEMIN IMPORT ATP-BINDING PROTEIN HMUV"/>
    <property type="match status" value="1"/>
</dbReference>
<dbReference type="SUPFAM" id="SSF52540">
    <property type="entry name" value="P-loop containing nucleoside triphosphate hydrolases"/>
    <property type="match status" value="1"/>
</dbReference>
<dbReference type="InterPro" id="IPR027417">
    <property type="entry name" value="P-loop_NTPase"/>
</dbReference>
<organism evidence="12 13">
    <name type="scientific">Natrarchaeobaculum sulfurireducens</name>
    <dbReference type="NCBI Taxonomy" id="2044521"/>
    <lineage>
        <taxon>Archaea</taxon>
        <taxon>Methanobacteriati</taxon>
        <taxon>Methanobacteriota</taxon>
        <taxon>Stenosarchaea group</taxon>
        <taxon>Halobacteria</taxon>
        <taxon>Halobacteriales</taxon>
        <taxon>Natrialbaceae</taxon>
        <taxon>Natrarchaeobaculum</taxon>
    </lineage>
</organism>
<dbReference type="EC" id="7.6.2.8" evidence="8"/>
<dbReference type="GO" id="GO:0016887">
    <property type="term" value="F:ATP hydrolysis activity"/>
    <property type="evidence" value="ECO:0007669"/>
    <property type="project" value="InterPro"/>
</dbReference>
<proteinExistence type="predicted"/>
<feature type="domain" description="ABC transporter" evidence="11">
    <location>
        <begin position="10"/>
        <end position="245"/>
    </location>
</feature>
<dbReference type="EMBL" id="CP027033">
    <property type="protein sequence ID" value="AXR81924.1"/>
    <property type="molecule type" value="Genomic_DNA"/>
</dbReference>
<dbReference type="NCBIfam" id="NF010068">
    <property type="entry name" value="PRK13548.1"/>
    <property type="match status" value="1"/>
</dbReference>
<evidence type="ECO:0000259" key="11">
    <source>
        <dbReference type="PROSITE" id="PS50893"/>
    </source>
</evidence>
<comment type="catalytic activity">
    <reaction evidence="5">
        <text>an R-cob(III)alamin(out) + ATP + H2O = an R-cob(III)alamin(in) + ADP + phosphate + H(+)</text>
        <dbReference type="Rhea" id="RHEA:17873"/>
        <dbReference type="ChEBI" id="CHEBI:15377"/>
        <dbReference type="ChEBI" id="CHEBI:15378"/>
        <dbReference type="ChEBI" id="CHEBI:30616"/>
        <dbReference type="ChEBI" id="CHEBI:43474"/>
        <dbReference type="ChEBI" id="CHEBI:140785"/>
        <dbReference type="ChEBI" id="CHEBI:456216"/>
        <dbReference type="EC" id="7.6.2.8"/>
    </reaction>
</comment>
<evidence type="ECO:0000256" key="3">
    <source>
        <dbReference type="ARBA" id="ARBA00022840"/>
    </source>
</evidence>
<dbReference type="KEGG" id="nag:AArcMg_1917"/>
<comment type="subunit">
    <text evidence="7">The complex is composed of two ATP-binding proteins (BtuD), two transmembrane proteins (BtuC) and a solute-binding protein (BtuF).</text>
</comment>
<evidence type="ECO:0000256" key="10">
    <source>
        <dbReference type="ARBA" id="ARBA00077139"/>
    </source>
</evidence>
<dbReference type="PROSITE" id="PS00211">
    <property type="entry name" value="ABC_TRANSPORTER_1"/>
    <property type="match status" value="1"/>
</dbReference>
<evidence type="ECO:0000256" key="5">
    <source>
        <dbReference type="ARBA" id="ARBA00050590"/>
    </source>
</evidence>
<protein>
    <recommendedName>
        <fullName evidence="9">Cobalamin import ATP-binding protein BtuD</fullName>
        <ecNumber evidence="8">7.6.2.8</ecNumber>
    </recommendedName>
    <alternativeName>
        <fullName evidence="10">Vitamin B12-transporting ATPase</fullName>
    </alternativeName>
</protein>
<evidence type="ECO:0000256" key="1">
    <source>
        <dbReference type="ARBA" id="ARBA00022448"/>
    </source>
</evidence>
<dbReference type="GO" id="GO:0005524">
    <property type="term" value="F:ATP binding"/>
    <property type="evidence" value="ECO:0007669"/>
    <property type="project" value="UniProtKB-KW"/>
</dbReference>
<keyword evidence="3" id="KW-0067">ATP-binding</keyword>
<keyword evidence="4" id="KW-1278">Translocase</keyword>
<dbReference type="GO" id="GO:0015420">
    <property type="term" value="F:ABC-type vitamin B12 transporter activity"/>
    <property type="evidence" value="ECO:0007669"/>
    <property type="project" value="UniProtKB-EC"/>
</dbReference>
<evidence type="ECO:0000256" key="6">
    <source>
        <dbReference type="ARBA" id="ARBA00058960"/>
    </source>
</evidence>
<evidence type="ECO:0000256" key="2">
    <source>
        <dbReference type="ARBA" id="ARBA00022741"/>
    </source>
</evidence>
<name>A0A346PQX9_9EURY</name>
<dbReference type="Pfam" id="PF00005">
    <property type="entry name" value="ABC_tran"/>
    <property type="match status" value="1"/>
</dbReference>
<dbReference type="AlphaFoldDB" id="A0A346PQX9"/>
<dbReference type="InterPro" id="IPR003593">
    <property type="entry name" value="AAA+_ATPase"/>
</dbReference>
<dbReference type="Gene3D" id="3.40.50.300">
    <property type="entry name" value="P-loop containing nucleotide triphosphate hydrolases"/>
    <property type="match status" value="1"/>
</dbReference>
<dbReference type="RefSeq" id="WP_117368618.1">
    <property type="nucleotide sequence ID" value="NZ_CP027033.1"/>
</dbReference>
<accession>A0A346PQX9</accession>
<keyword evidence="1" id="KW-0813">Transport</keyword>
<keyword evidence="13" id="KW-1185">Reference proteome</keyword>
<dbReference type="GeneID" id="37642407"/>
<dbReference type="PROSITE" id="PS50893">
    <property type="entry name" value="ABC_TRANSPORTER_2"/>
    <property type="match status" value="1"/>
</dbReference>
<gene>
    <name evidence="12" type="ORF">AArcMg_1917</name>
</gene>
<dbReference type="OrthoDB" id="24644at2157"/>
<dbReference type="InterPro" id="IPR003439">
    <property type="entry name" value="ABC_transporter-like_ATP-bd"/>
</dbReference>
<reference evidence="13" key="1">
    <citation type="submission" date="2018-02" db="EMBL/GenBank/DDBJ databases">
        <title>Phenotypic and genomic properties of facultatively anaerobic sulfur-reducing natronoarchaea from hypersaline soda lakes.</title>
        <authorList>
            <person name="Sorokin D.Y."/>
            <person name="Kublanov I.V."/>
            <person name="Roman P."/>
            <person name="Sinninghe Damste J.S."/>
            <person name="Golyshin P.N."/>
            <person name="Rojo D."/>
            <person name="Ciordia S."/>
            <person name="Mena M.D.C."/>
            <person name="Ferrer M."/>
            <person name="Messina E."/>
            <person name="Smedile F."/>
            <person name="La Spada G."/>
            <person name="La Cono V."/>
            <person name="Yakimov M.M."/>
        </authorList>
    </citation>
    <scope>NUCLEOTIDE SEQUENCE [LARGE SCALE GENOMIC DNA]</scope>
    <source>
        <strain evidence="13">AArc-Mg</strain>
    </source>
</reference>
<evidence type="ECO:0000256" key="9">
    <source>
        <dbReference type="ARBA" id="ARBA00073649"/>
    </source>
</evidence>
<dbReference type="FunFam" id="3.40.50.300:FF:000134">
    <property type="entry name" value="Iron-enterobactin ABC transporter ATP-binding protein"/>
    <property type="match status" value="1"/>
</dbReference>
<evidence type="ECO:0000313" key="13">
    <source>
        <dbReference type="Proteomes" id="UP000258613"/>
    </source>
</evidence>
<keyword evidence="2" id="KW-0547">Nucleotide-binding</keyword>
<dbReference type="InterPro" id="IPR017871">
    <property type="entry name" value="ABC_transporter-like_CS"/>
</dbReference>
<dbReference type="Proteomes" id="UP000258613">
    <property type="component" value="Chromosome"/>
</dbReference>
<evidence type="ECO:0000256" key="4">
    <source>
        <dbReference type="ARBA" id="ARBA00022967"/>
    </source>
</evidence>
<evidence type="ECO:0000256" key="8">
    <source>
        <dbReference type="ARBA" id="ARBA00066387"/>
    </source>
</evidence>
<sequence>MSDDGPRGSIDVRNVGISFGDVDVVSGVSFAVEPGELVGLVGPNGAGKTSLLRVLSGALEPDTGTVAVDGTDLHDLTSRSASRLVAVVPQDTSVSFSFDVRTVVEMGRYPHRSRFSPPSATDRELVDRALERTHTAQFADRAIDDVSGGERQRVVLARAIAQDTPIMLLDEPTASLDVNHAIETLELVRDLVDDGRTVVAAIHDLDLAARYCDRLVVVANESVVADGDPADVLTEETLASAFDVSAAVTPNPVTGTPVVTALPATLEGSADGPPVDVPLPDRVHVFGTGTTAMAVLSRLARTAIDCSVGPVQSDGPLAETARELGVETIDTAPFSPPAAETRAALEQAVETADVTVLADVTIGPGNEVVLEAVRESGPLVVVERRPLAERNHAGDRARWHYEACRRRAVETDAVAVLEGVCAAMTGRPVSSVDTRTESTADDD</sequence>